<evidence type="ECO:0000313" key="2">
    <source>
        <dbReference type="Proteomes" id="UP001586593"/>
    </source>
</evidence>
<dbReference type="Proteomes" id="UP001586593">
    <property type="component" value="Unassembled WGS sequence"/>
</dbReference>
<proteinExistence type="predicted"/>
<keyword evidence="2" id="KW-1185">Reference proteome</keyword>
<comment type="caution">
    <text evidence="1">The sequence shown here is derived from an EMBL/GenBank/DDBJ whole genome shotgun (WGS) entry which is preliminary data.</text>
</comment>
<organism evidence="1 2">
    <name type="scientific">Phialemonium thermophilum</name>
    <dbReference type="NCBI Taxonomy" id="223376"/>
    <lineage>
        <taxon>Eukaryota</taxon>
        <taxon>Fungi</taxon>
        <taxon>Dikarya</taxon>
        <taxon>Ascomycota</taxon>
        <taxon>Pezizomycotina</taxon>
        <taxon>Sordariomycetes</taxon>
        <taxon>Sordariomycetidae</taxon>
        <taxon>Cephalothecales</taxon>
        <taxon>Cephalothecaceae</taxon>
        <taxon>Phialemonium</taxon>
    </lineage>
</organism>
<gene>
    <name evidence="1" type="ORF">VTK73DRAFT_3281</name>
</gene>
<sequence length="75" mass="8604">MNYRETYEEKHLESEEWNLLRTKLPDLLCLNKVPRPAYSAIHQQSANASASVAAFFSTLVFRRKSPASHLLGLEK</sequence>
<reference evidence="1 2" key="1">
    <citation type="journal article" date="2024" name="Commun. Biol.">
        <title>Comparative genomic analysis of thermophilic fungi reveals convergent evolutionary adaptations and gene losses.</title>
        <authorList>
            <person name="Steindorff A.S."/>
            <person name="Aguilar-Pontes M.V."/>
            <person name="Robinson A.J."/>
            <person name="Andreopoulos B."/>
            <person name="LaButti K."/>
            <person name="Kuo A."/>
            <person name="Mondo S."/>
            <person name="Riley R."/>
            <person name="Otillar R."/>
            <person name="Haridas S."/>
            <person name="Lipzen A."/>
            <person name="Grimwood J."/>
            <person name="Schmutz J."/>
            <person name="Clum A."/>
            <person name="Reid I.D."/>
            <person name="Moisan M.C."/>
            <person name="Butler G."/>
            <person name="Nguyen T.T.M."/>
            <person name="Dewar K."/>
            <person name="Conant G."/>
            <person name="Drula E."/>
            <person name="Henrissat B."/>
            <person name="Hansel C."/>
            <person name="Singer S."/>
            <person name="Hutchinson M.I."/>
            <person name="de Vries R.P."/>
            <person name="Natvig D.O."/>
            <person name="Powell A.J."/>
            <person name="Tsang A."/>
            <person name="Grigoriev I.V."/>
        </authorList>
    </citation>
    <scope>NUCLEOTIDE SEQUENCE [LARGE SCALE GENOMIC DNA]</scope>
    <source>
        <strain evidence="1 2">ATCC 24622</strain>
    </source>
</reference>
<name>A0ABR3Y7N2_9PEZI</name>
<protein>
    <submittedName>
        <fullName evidence="1">Uncharacterized protein</fullName>
    </submittedName>
</protein>
<evidence type="ECO:0000313" key="1">
    <source>
        <dbReference type="EMBL" id="KAL1884297.1"/>
    </source>
</evidence>
<dbReference type="EMBL" id="JAZHXJ010000002">
    <property type="protein sequence ID" value="KAL1884297.1"/>
    <property type="molecule type" value="Genomic_DNA"/>
</dbReference>
<accession>A0ABR3Y7N2</accession>